<comment type="subcellular location">
    <subcellularLocation>
        <location evidence="1">Nucleus</location>
    </subcellularLocation>
</comment>
<keyword evidence="2 6" id="KW-0853">WD repeat</keyword>
<dbReference type="Proteomes" id="UP001154282">
    <property type="component" value="Unassembled WGS sequence"/>
</dbReference>
<dbReference type="GO" id="GO:0043527">
    <property type="term" value="C:tRNA methyltransferase complex"/>
    <property type="evidence" value="ECO:0007669"/>
    <property type="project" value="TreeGrafter"/>
</dbReference>
<dbReference type="InterPro" id="IPR015943">
    <property type="entry name" value="WD40/YVTN_repeat-like_dom_sf"/>
</dbReference>
<dbReference type="Gene3D" id="2.130.10.10">
    <property type="entry name" value="YVTN repeat-like/Quinoprotein amine dehydrogenase"/>
    <property type="match status" value="2"/>
</dbReference>
<sequence>MEEDSHLEGGENNREIEIAPALIAVHPTQDSVAVAVGSDLRVFDLRTDCGVSLVDDSVEPFHKDSVRAIRYSANGKLFVSAGDDKLVKIWSTDTWRCISSVSSEKRVSAVSISNDGLYVCFADKFGVVWVVDIHDLDVNGALSNRKAAPLLAHYCSIITRLEFSPDGCFIVSADRDFKIRVIVFLVWFLCFRRSLWKGLMKYKAFALVIHSEFVSSLAFICSKDLPQGFLLSGSGDSTVRLWDITSGSLLDTCEVGSQAALSESDGSGESCCAVTDLCAIQDSNFVAVAIQGLQEIILLGCDFSSKTLSVAKVVSITEENFIPTSMGSSSAGELLWFVTGISKLRDADHKSLARLKVVSGLRKKGHPESPDQHKPVVLGDEEIPGSQKLLEKLQGSLSIDQSVFSAAAEAIKTAMCNLLIKKQYPTESREWRKRTRNDRKAKQ</sequence>
<organism evidence="7 8">
    <name type="scientific">Linum tenue</name>
    <dbReference type="NCBI Taxonomy" id="586396"/>
    <lineage>
        <taxon>Eukaryota</taxon>
        <taxon>Viridiplantae</taxon>
        <taxon>Streptophyta</taxon>
        <taxon>Embryophyta</taxon>
        <taxon>Tracheophyta</taxon>
        <taxon>Spermatophyta</taxon>
        <taxon>Magnoliopsida</taxon>
        <taxon>eudicotyledons</taxon>
        <taxon>Gunneridae</taxon>
        <taxon>Pentapetalae</taxon>
        <taxon>rosids</taxon>
        <taxon>fabids</taxon>
        <taxon>Malpighiales</taxon>
        <taxon>Linaceae</taxon>
        <taxon>Linum</taxon>
    </lineage>
</organism>
<dbReference type="InterPro" id="IPR019775">
    <property type="entry name" value="WD40_repeat_CS"/>
</dbReference>
<name>A0AAV0IVH3_9ROSI</name>
<evidence type="ECO:0000256" key="2">
    <source>
        <dbReference type="ARBA" id="ARBA00022574"/>
    </source>
</evidence>
<dbReference type="InterPro" id="IPR036322">
    <property type="entry name" value="WD40_repeat_dom_sf"/>
</dbReference>
<evidence type="ECO:0000256" key="6">
    <source>
        <dbReference type="PROSITE-ProRule" id="PRU00221"/>
    </source>
</evidence>
<evidence type="ECO:0000313" key="7">
    <source>
        <dbReference type="EMBL" id="CAI0400780.1"/>
    </source>
</evidence>
<dbReference type="PROSITE" id="PS50082">
    <property type="entry name" value="WD_REPEATS_2"/>
    <property type="match status" value="2"/>
</dbReference>
<keyword evidence="4" id="KW-0677">Repeat</keyword>
<evidence type="ECO:0000256" key="3">
    <source>
        <dbReference type="ARBA" id="ARBA00022694"/>
    </source>
</evidence>
<keyword evidence="8" id="KW-1185">Reference proteome</keyword>
<dbReference type="FunFam" id="2.130.10.10:FF:001042">
    <property type="entry name" value="tRNA (guanine-N(7)-)-methyltransferase non-catalytic subunit"/>
    <property type="match status" value="1"/>
</dbReference>
<gene>
    <name evidence="7" type="ORF">LITE_LOCUS10908</name>
</gene>
<dbReference type="GO" id="GO:0005829">
    <property type="term" value="C:cytosol"/>
    <property type="evidence" value="ECO:0007669"/>
    <property type="project" value="TreeGrafter"/>
</dbReference>
<dbReference type="SUPFAM" id="SSF50978">
    <property type="entry name" value="WD40 repeat-like"/>
    <property type="match status" value="1"/>
</dbReference>
<dbReference type="SMART" id="SM00320">
    <property type="entry name" value="WD40"/>
    <property type="match status" value="4"/>
</dbReference>
<dbReference type="InterPro" id="IPR028884">
    <property type="entry name" value="Trm82"/>
</dbReference>
<dbReference type="Pfam" id="PF00400">
    <property type="entry name" value="WD40"/>
    <property type="match status" value="3"/>
</dbReference>
<dbReference type="PANTHER" id="PTHR16288">
    <property type="entry name" value="WD40 REPEAT PROTEIN 4"/>
    <property type="match status" value="1"/>
</dbReference>
<dbReference type="PROSITE" id="PS00678">
    <property type="entry name" value="WD_REPEATS_1"/>
    <property type="match status" value="1"/>
</dbReference>
<feature type="repeat" description="WD" evidence="6">
    <location>
        <begin position="207"/>
        <end position="252"/>
    </location>
</feature>
<protein>
    <recommendedName>
        <fullName evidence="9">WD repeat-containing protein 4 homolog</fullName>
    </recommendedName>
</protein>
<feature type="repeat" description="WD" evidence="6">
    <location>
        <begin position="59"/>
        <end position="100"/>
    </location>
</feature>
<dbReference type="GO" id="GO:0006400">
    <property type="term" value="P:tRNA modification"/>
    <property type="evidence" value="ECO:0007669"/>
    <property type="project" value="TreeGrafter"/>
</dbReference>
<dbReference type="GO" id="GO:0036265">
    <property type="term" value="P:RNA (guanine-N7)-methylation"/>
    <property type="evidence" value="ECO:0007669"/>
    <property type="project" value="InterPro"/>
</dbReference>
<dbReference type="AlphaFoldDB" id="A0AAV0IVH3"/>
<dbReference type="PROSITE" id="PS50294">
    <property type="entry name" value="WD_REPEATS_REGION"/>
    <property type="match status" value="2"/>
</dbReference>
<proteinExistence type="predicted"/>
<comment type="caution">
    <text evidence="7">The sequence shown here is derived from an EMBL/GenBank/DDBJ whole genome shotgun (WGS) entry which is preliminary data.</text>
</comment>
<dbReference type="InterPro" id="IPR001680">
    <property type="entry name" value="WD40_rpt"/>
</dbReference>
<evidence type="ECO:0000256" key="5">
    <source>
        <dbReference type="ARBA" id="ARBA00023242"/>
    </source>
</evidence>
<evidence type="ECO:0000256" key="4">
    <source>
        <dbReference type="ARBA" id="ARBA00022737"/>
    </source>
</evidence>
<keyword evidence="5" id="KW-0539">Nucleus</keyword>
<accession>A0AAV0IVH3</accession>
<reference evidence="7" key="1">
    <citation type="submission" date="2022-08" db="EMBL/GenBank/DDBJ databases">
        <authorList>
            <person name="Gutierrez-Valencia J."/>
        </authorList>
    </citation>
    <scope>NUCLEOTIDE SEQUENCE</scope>
</reference>
<evidence type="ECO:0008006" key="9">
    <source>
        <dbReference type="Google" id="ProtNLM"/>
    </source>
</evidence>
<dbReference type="GO" id="GO:0005634">
    <property type="term" value="C:nucleus"/>
    <property type="evidence" value="ECO:0007669"/>
    <property type="project" value="UniProtKB-SubCell"/>
</dbReference>
<keyword evidence="3" id="KW-0819">tRNA processing</keyword>
<dbReference type="EMBL" id="CAMGYJ010000004">
    <property type="protein sequence ID" value="CAI0400780.1"/>
    <property type="molecule type" value="Genomic_DNA"/>
</dbReference>
<evidence type="ECO:0000256" key="1">
    <source>
        <dbReference type="ARBA" id="ARBA00004123"/>
    </source>
</evidence>
<evidence type="ECO:0000313" key="8">
    <source>
        <dbReference type="Proteomes" id="UP001154282"/>
    </source>
</evidence>
<dbReference type="PANTHER" id="PTHR16288:SF0">
    <property type="entry name" value="TRNA (GUANINE-N(7)-)-METHYLTRANSFERASE NON-CATALYTIC SUBUNIT WDR4"/>
    <property type="match status" value="1"/>
</dbReference>